<keyword evidence="2" id="KW-1185">Reference proteome</keyword>
<name>A0ACD5GTB6_9CYAN</name>
<organism evidence="1 2">
    <name type="scientific">Desertifilum tharense IPPAS B-1220</name>
    <dbReference type="NCBI Taxonomy" id="1781255"/>
    <lineage>
        <taxon>Bacteria</taxon>
        <taxon>Bacillati</taxon>
        <taxon>Cyanobacteriota</taxon>
        <taxon>Cyanophyceae</taxon>
        <taxon>Desertifilales</taxon>
        <taxon>Desertifilaceae</taxon>
        <taxon>Desertifilum</taxon>
    </lineage>
</organism>
<accession>A0ACD5GTB6</accession>
<evidence type="ECO:0000313" key="2">
    <source>
        <dbReference type="Proteomes" id="UP000095472"/>
    </source>
</evidence>
<dbReference type="Proteomes" id="UP000095472">
    <property type="component" value="Chromosome"/>
</dbReference>
<protein>
    <submittedName>
        <fullName evidence="1">Cache domain-containing protein</fullName>
    </submittedName>
</protein>
<sequence length="528" mass="58378">MNKNRNSGQPAPLSRLRRQLLSIATQIRLALVLLVLLGVLPIGGILTYLAYQAQLRESQLLQQERSQVAAGQINNYIDDLQRKLAYLARVRGLSNLPPDIQQNLLEGLSRHNDAYQSVGIVNREGNVVAMVSPYEPAAISNLANEPLFIRAFRQQEDYSGPVEFNPVTRLPTAILAVPIRDQQDRVDGVLFAQINLNFLWFILSQARVGQTGYVYIVDERNFLIARKGVDPRTFQIIDLAGHPLVAHLRNPQLDIYPGLADVPVFGASATISSVGWTLVVELPTAEVYEPIYQMIGIMGIVLLVLTSLAIAAGMLLSRQIALPLRQLTSAATQIREGNLNAQVHIPQDHELGLLASTFNKMTAELRVLIEAVEVERNFVSAILEIAGALVVVLDTRGRIVRFNRACEQLTQLSFAEVQERYIWEVCLHPTTQAQFQSLFENLETTPFPTNTKVAGTPKPEKRTNSPGLILPYSTIAARSPTLLVPDSILAIANKPNAPCNKPKKPQKLPSTTSKPPKLNSSKLKKCRV</sequence>
<reference evidence="1 2" key="1">
    <citation type="journal article" date="2016" name="Genome Announc.">
        <title>Draft Genome Sequence of the Thermotolerant Cyanobacterium Desertifilum sp. IPPAS B-1220.</title>
        <authorList>
            <person name="Mironov K.S."/>
            <person name="Sinetova M.A."/>
            <person name="Bolatkhan K."/>
            <person name="Zayadan B.K."/>
            <person name="Ustinova V.V."/>
            <person name="Kupriyanova E.V."/>
            <person name="Skrypnik A.N."/>
            <person name="Gogoleva N.E."/>
            <person name="Gogolev Y.V."/>
            <person name="Los D.A."/>
        </authorList>
    </citation>
    <scope>NUCLEOTIDE SEQUENCE [LARGE SCALE GENOMIC DNA]</scope>
    <source>
        <strain evidence="1 2">IPPAS B-1220</strain>
    </source>
</reference>
<dbReference type="EMBL" id="CP182909">
    <property type="protein sequence ID" value="XPM63929.1"/>
    <property type="molecule type" value="Genomic_DNA"/>
</dbReference>
<evidence type="ECO:0000313" key="1">
    <source>
        <dbReference type="EMBL" id="XPM63929.1"/>
    </source>
</evidence>
<proteinExistence type="predicted"/>
<gene>
    <name evidence="1" type="ORF">BH720_033245</name>
</gene>